<accession>A0A450WI70</accession>
<evidence type="ECO:0000313" key="2">
    <source>
        <dbReference type="EMBL" id="VFK16726.1"/>
    </source>
</evidence>
<dbReference type="EMBL" id="CAADFM010000153">
    <property type="protein sequence ID" value="VFK16726.1"/>
    <property type="molecule type" value="Genomic_DNA"/>
</dbReference>
<reference evidence="2" key="1">
    <citation type="submission" date="2019-02" db="EMBL/GenBank/DDBJ databases">
        <authorList>
            <person name="Gruber-Vodicka R. H."/>
            <person name="Seah K. B. B."/>
        </authorList>
    </citation>
    <scope>NUCLEOTIDE SEQUENCE</scope>
    <source>
        <strain evidence="2">BECK_S312</strain>
        <strain evidence="3">BECK_S426</strain>
    </source>
</reference>
<evidence type="ECO:0000313" key="3">
    <source>
        <dbReference type="EMBL" id="VFK32194.1"/>
    </source>
</evidence>
<evidence type="ECO:0000256" key="1">
    <source>
        <dbReference type="SAM" id="SignalP"/>
    </source>
</evidence>
<gene>
    <name evidence="2" type="ORF">BECKLPF1236A_GA0070988_101535</name>
    <name evidence="3" type="ORF">BECKLPF1236C_GA0070990_101605</name>
</gene>
<protein>
    <submittedName>
        <fullName evidence="2">Uncharacterized protein</fullName>
    </submittedName>
</protein>
<dbReference type="EMBL" id="CAADFP010000160">
    <property type="protein sequence ID" value="VFK32194.1"/>
    <property type="molecule type" value="Genomic_DNA"/>
</dbReference>
<proteinExistence type="predicted"/>
<feature type="chain" id="PRO_5036354178" evidence="1">
    <location>
        <begin position="23"/>
        <end position="122"/>
    </location>
</feature>
<organism evidence="2">
    <name type="scientific">Candidatus Kentrum sp. LPFa</name>
    <dbReference type="NCBI Taxonomy" id="2126335"/>
    <lineage>
        <taxon>Bacteria</taxon>
        <taxon>Pseudomonadati</taxon>
        <taxon>Pseudomonadota</taxon>
        <taxon>Gammaproteobacteria</taxon>
        <taxon>Candidatus Kentrum</taxon>
    </lineage>
</organism>
<feature type="signal peptide" evidence="1">
    <location>
        <begin position="1"/>
        <end position="22"/>
    </location>
</feature>
<name>A0A450WI70_9GAMM</name>
<sequence>MKSKLFAVSLLSLALTSVPVLADHAGDFWHKDNCPAATKWTDSAGKPIPMDEKFGKGASDITRCLGKTKNAKVLYRINKLCEDTLACTTPYILGNVMNHIADYENHGMDSSDFKIVVTVGDG</sequence>
<dbReference type="AlphaFoldDB" id="A0A450WI70"/>
<keyword evidence="1" id="KW-0732">Signal</keyword>